<dbReference type="InterPro" id="IPR008927">
    <property type="entry name" value="6-PGluconate_DH-like_C_sf"/>
</dbReference>
<dbReference type="PANTHER" id="PTHR48075">
    <property type="entry name" value="3-HYDROXYACYL-COA DEHYDROGENASE FAMILY PROTEIN"/>
    <property type="match status" value="1"/>
</dbReference>
<evidence type="ECO:0000256" key="1">
    <source>
        <dbReference type="ARBA" id="ARBA00005086"/>
    </source>
</evidence>
<dbReference type="InterPro" id="IPR006176">
    <property type="entry name" value="3-OHacyl-CoA_DH_NAD-bd"/>
</dbReference>
<accession>A0ABT2TIU7</accession>
<name>A0ABT2TIU7_9FIRM</name>
<organism evidence="6 7">
    <name type="scientific">Brotonthovivens ammoniilytica</name>
    <dbReference type="NCBI Taxonomy" id="2981725"/>
    <lineage>
        <taxon>Bacteria</taxon>
        <taxon>Bacillati</taxon>
        <taxon>Bacillota</taxon>
        <taxon>Clostridia</taxon>
        <taxon>Lachnospirales</taxon>
        <taxon>Lachnospiraceae</taxon>
        <taxon>Brotonthovivens</taxon>
    </lineage>
</organism>
<evidence type="ECO:0000313" key="6">
    <source>
        <dbReference type="EMBL" id="MCU6762081.1"/>
    </source>
</evidence>
<dbReference type="SUPFAM" id="SSF48179">
    <property type="entry name" value="6-phosphogluconate dehydrogenase C-terminal domain-like"/>
    <property type="match status" value="1"/>
</dbReference>
<keyword evidence="7" id="KW-1185">Reference proteome</keyword>
<dbReference type="Gene3D" id="1.10.1040.10">
    <property type="entry name" value="N-(1-d-carboxylethyl)-l-norvaline Dehydrogenase, domain 2"/>
    <property type="match status" value="1"/>
</dbReference>
<dbReference type="Pfam" id="PF02737">
    <property type="entry name" value="3HCDH_N"/>
    <property type="match status" value="1"/>
</dbReference>
<reference evidence="6 7" key="1">
    <citation type="journal article" date="2021" name="ISME Commun">
        <title>Automated analysis of genomic sequences facilitates high-throughput and comprehensive description of bacteria.</title>
        <authorList>
            <person name="Hitch T.C.A."/>
        </authorList>
    </citation>
    <scope>NUCLEOTIDE SEQUENCE [LARGE SCALE GENOMIC DNA]</scope>
    <source>
        <strain evidence="6 7">Sanger_109</strain>
    </source>
</reference>
<sequence>MKIDDIKQVASIGGGVIGSSWTLLFAMRGLKVYQYDINEECIQKCVENIDRNLKSLLEFQAVKEEEIETIKSRISYTTSIAEAVKDAKFIQENGPERLPVKQSILAEIEAAAPVDAIYASSSSGLLISDVTANAVHPERCIGGHPYNPPHLIPLVEITYSEKTDSANVLLAKEFYQSIGKEAVVLNKECPGYIANRLQLAVYREMIDLVMRGICNAEDADKALVYGPGIRWAIFGHNMIMQLGNPGGLKAMMEMLGDGGDVWLADMADWKHMPNKEYGEIAQASVDEMIRNFPDEIGHTNPEIAKYRDKMLIEILKLHHKF</sequence>
<comment type="pathway">
    <text evidence="1">Lipid metabolism; butanoate metabolism.</text>
</comment>
<dbReference type="InterPro" id="IPR006108">
    <property type="entry name" value="3HC_DH_C"/>
</dbReference>
<evidence type="ECO:0000259" key="5">
    <source>
        <dbReference type="Pfam" id="PF02737"/>
    </source>
</evidence>
<dbReference type="EMBL" id="JAOQJQ010000002">
    <property type="protein sequence ID" value="MCU6762081.1"/>
    <property type="molecule type" value="Genomic_DNA"/>
</dbReference>
<proteinExistence type="inferred from homology"/>
<evidence type="ECO:0000256" key="3">
    <source>
        <dbReference type="ARBA" id="ARBA00023002"/>
    </source>
</evidence>
<dbReference type="SUPFAM" id="SSF51735">
    <property type="entry name" value="NAD(P)-binding Rossmann-fold domains"/>
    <property type="match status" value="1"/>
</dbReference>
<dbReference type="PANTHER" id="PTHR48075:SF5">
    <property type="entry name" value="3-HYDROXYBUTYRYL-COA DEHYDROGENASE"/>
    <property type="match status" value="1"/>
</dbReference>
<evidence type="ECO:0000256" key="2">
    <source>
        <dbReference type="ARBA" id="ARBA00009463"/>
    </source>
</evidence>
<dbReference type="RefSeq" id="WP_158424814.1">
    <property type="nucleotide sequence ID" value="NZ_JAOQJQ010000002.1"/>
</dbReference>
<evidence type="ECO:0000259" key="4">
    <source>
        <dbReference type="Pfam" id="PF00725"/>
    </source>
</evidence>
<dbReference type="Gene3D" id="3.40.50.720">
    <property type="entry name" value="NAD(P)-binding Rossmann-like Domain"/>
    <property type="match status" value="1"/>
</dbReference>
<feature type="domain" description="3-hydroxyacyl-CoA dehydrogenase C-terminal" evidence="4">
    <location>
        <begin position="191"/>
        <end position="277"/>
    </location>
</feature>
<gene>
    <name evidence="6" type="ORF">OCV88_06960</name>
</gene>
<feature type="domain" description="3-hydroxyacyl-CoA dehydrogenase NAD binding" evidence="5">
    <location>
        <begin position="8"/>
        <end position="188"/>
    </location>
</feature>
<protein>
    <submittedName>
        <fullName evidence="6">3-hydroxyacyl-CoA dehydrogenase NAD-binding domain-containing protein</fullName>
    </submittedName>
</protein>
<dbReference type="Pfam" id="PF00725">
    <property type="entry name" value="3HCDH"/>
    <property type="match status" value="1"/>
</dbReference>
<evidence type="ECO:0000313" key="7">
    <source>
        <dbReference type="Proteomes" id="UP001652442"/>
    </source>
</evidence>
<dbReference type="InterPro" id="IPR036291">
    <property type="entry name" value="NAD(P)-bd_dom_sf"/>
</dbReference>
<dbReference type="Proteomes" id="UP001652442">
    <property type="component" value="Unassembled WGS sequence"/>
</dbReference>
<comment type="similarity">
    <text evidence="2">Belongs to the 3-hydroxyacyl-CoA dehydrogenase family.</text>
</comment>
<keyword evidence="3" id="KW-0560">Oxidoreductase</keyword>
<comment type="caution">
    <text evidence="6">The sequence shown here is derived from an EMBL/GenBank/DDBJ whole genome shotgun (WGS) entry which is preliminary data.</text>
</comment>
<dbReference type="InterPro" id="IPR013328">
    <property type="entry name" value="6PGD_dom2"/>
</dbReference>